<dbReference type="RefSeq" id="WP_141325524.1">
    <property type="nucleotide sequence ID" value="NZ_BJMU01000047.1"/>
</dbReference>
<organism evidence="1 2">
    <name type="scientific">Acetobacter orleanensis</name>
    <dbReference type="NCBI Taxonomy" id="104099"/>
    <lineage>
        <taxon>Bacteria</taxon>
        <taxon>Pseudomonadati</taxon>
        <taxon>Pseudomonadota</taxon>
        <taxon>Alphaproteobacteria</taxon>
        <taxon>Acetobacterales</taxon>
        <taxon>Acetobacteraceae</taxon>
        <taxon>Acetobacter</taxon>
    </lineage>
</organism>
<sequence length="508" mass="57790">MIEKCNKIYNSGFRDFFTQYGDFFEGDNSPELLDAIRRVIFKGYGNISGCHERIVYPLHLPFPRLFRPNIHKHHLKNFHEKIAAKKHITWAFVGDSILSVGADIVAPSESPVHIWSDEILKQNPNIDITFHNFAIGGTTWADLAGNTQPSPWWEDYNQKSWLECVISSCPDVVCLWFGGNDGRQINIPALNFVLDKFKTILPKTDIILAVTYLPSFGSTLWTGYGTIAGQQDRIFAQQYTRSFARWKNVGYLDVGRWHTMMRDGYDPCEISLTRVEPAFNTNLPAFSKPMQWNVDKWFFPDCKNDNKVSASACTDWSISMHVKTPPSSLMINLSGPDDAINQPSGNMFFIFFEELGFSIKISDGSNNHDPISFHKNISLSHVELNWFNITLKDSRLTFSMPRKNFFPDENSNRIGAGYIDIFDMQIPRFGGRYHPFIAGLGNIKELTVYNLCVADSTRPCGGGKKYMPTHSDYEIYVASESAGGSNDYHMNTYGVRDVIAPVVRNENW</sequence>
<dbReference type="Gene3D" id="3.40.50.1110">
    <property type="entry name" value="SGNH hydrolase"/>
    <property type="match status" value="1"/>
</dbReference>
<proteinExistence type="predicted"/>
<comment type="caution">
    <text evidence="1">The sequence shown here is derived from an EMBL/GenBank/DDBJ whole genome shotgun (WGS) entry which is preliminary data.</text>
</comment>
<protein>
    <recommendedName>
        <fullName evidence="3">SGNH hydrolase-type esterase domain-containing protein</fullName>
    </recommendedName>
</protein>
<evidence type="ECO:0008006" key="3">
    <source>
        <dbReference type="Google" id="ProtNLM"/>
    </source>
</evidence>
<dbReference type="AlphaFoldDB" id="A0A4Y3TQX7"/>
<evidence type="ECO:0000313" key="2">
    <source>
        <dbReference type="Proteomes" id="UP000317617"/>
    </source>
</evidence>
<name>A0A4Y3TQX7_9PROT</name>
<evidence type="ECO:0000313" key="1">
    <source>
        <dbReference type="EMBL" id="GEB84174.1"/>
    </source>
</evidence>
<keyword evidence="2" id="KW-1185">Reference proteome</keyword>
<gene>
    <name evidence="1" type="ORF">AOR01nite_26510</name>
</gene>
<dbReference type="SUPFAM" id="SSF52266">
    <property type="entry name" value="SGNH hydrolase"/>
    <property type="match status" value="1"/>
</dbReference>
<accession>A0A4Y3TQX7</accession>
<dbReference type="InterPro" id="IPR036514">
    <property type="entry name" value="SGNH_hydro_sf"/>
</dbReference>
<dbReference type="GO" id="GO:0016788">
    <property type="term" value="F:hydrolase activity, acting on ester bonds"/>
    <property type="evidence" value="ECO:0007669"/>
    <property type="project" value="UniProtKB-ARBA"/>
</dbReference>
<dbReference type="CDD" id="cd00229">
    <property type="entry name" value="SGNH_hydrolase"/>
    <property type="match status" value="1"/>
</dbReference>
<reference evidence="1 2" key="1">
    <citation type="submission" date="2019-06" db="EMBL/GenBank/DDBJ databases">
        <title>Whole genome shotgun sequence of Acetobacter orleanensis NBRC 13752.</title>
        <authorList>
            <person name="Hosoyama A."/>
            <person name="Uohara A."/>
            <person name="Ohji S."/>
            <person name="Ichikawa N."/>
        </authorList>
    </citation>
    <scope>NUCLEOTIDE SEQUENCE [LARGE SCALE GENOMIC DNA]</scope>
    <source>
        <strain evidence="1 2">NBRC 13752</strain>
    </source>
</reference>
<dbReference type="EMBL" id="BJMU01000047">
    <property type="protein sequence ID" value="GEB84174.1"/>
    <property type="molecule type" value="Genomic_DNA"/>
</dbReference>
<dbReference type="Proteomes" id="UP000317617">
    <property type="component" value="Unassembled WGS sequence"/>
</dbReference>
<dbReference type="OrthoDB" id="7226390at2"/>